<sequence>MYREPQQESKSKVFGMAGDYYRVRVLKMDEELPADLEWREDVLYRAPKTYLSKLKVTYRIEILTRDNAVREIANLRDKREAKKRYRAVKEDLHELSKMKFDEKYGIDDAGANIESLKELQMLFQEKTIFFTGVHRNPKH</sequence>
<dbReference type="EMBL" id="PFNG01000251">
    <property type="protein sequence ID" value="PIZ35177.1"/>
    <property type="molecule type" value="Genomic_DNA"/>
</dbReference>
<evidence type="ECO:0000313" key="3">
    <source>
        <dbReference type="Proteomes" id="UP000230956"/>
    </source>
</evidence>
<proteinExistence type="predicted"/>
<accession>A0A2M7T569</accession>
<evidence type="ECO:0000256" key="1">
    <source>
        <dbReference type="SAM" id="Coils"/>
    </source>
</evidence>
<protein>
    <submittedName>
        <fullName evidence="2">Uncharacterized protein</fullName>
    </submittedName>
</protein>
<dbReference type="Proteomes" id="UP000230956">
    <property type="component" value="Unassembled WGS sequence"/>
</dbReference>
<comment type="caution">
    <text evidence="2">The sequence shown here is derived from an EMBL/GenBank/DDBJ whole genome shotgun (WGS) entry which is preliminary data.</text>
</comment>
<feature type="coiled-coil region" evidence="1">
    <location>
        <begin position="65"/>
        <end position="98"/>
    </location>
</feature>
<gene>
    <name evidence="2" type="ORF">COY37_10865</name>
</gene>
<evidence type="ECO:0000313" key="2">
    <source>
        <dbReference type="EMBL" id="PIZ35177.1"/>
    </source>
</evidence>
<name>A0A2M7T569_9ACTN</name>
<dbReference type="RefSeq" id="WP_286678850.1">
    <property type="nucleotide sequence ID" value="NZ_MNXI01000109.1"/>
</dbReference>
<keyword evidence="1" id="KW-0175">Coiled coil</keyword>
<dbReference type="AlphaFoldDB" id="A0A2M7T569"/>
<reference evidence="3" key="1">
    <citation type="submission" date="2017-09" db="EMBL/GenBank/DDBJ databases">
        <title>Depth-based differentiation of microbial function through sediment-hosted aquifers and enrichment of novel symbionts in the deep terrestrial subsurface.</title>
        <authorList>
            <person name="Probst A.J."/>
            <person name="Ladd B."/>
            <person name="Jarett J.K."/>
            <person name="Geller-Mcgrath D.E."/>
            <person name="Sieber C.M.K."/>
            <person name="Emerson J.B."/>
            <person name="Anantharaman K."/>
            <person name="Thomas B.C."/>
            <person name="Malmstrom R."/>
            <person name="Stieglmeier M."/>
            <person name="Klingl A."/>
            <person name="Woyke T."/>
            <person name="Ryan C.M."/>
            <person name="Banfield J.F."/>
        </authorList>
    </citation>
    <scope>NUCLEOTIDE SEQUENCE [LARGE SCALE GENOMIC DNA]</scope>
</reference>
<organism evidence="2 3">
    <name type="scientific">Candidatus Aquicultor secundus</name>
    <dbReference type="NCBI Taxonomy" id="1973895"/>
    <lineage>
        <taxon>Bacteria</taxon>
        <taxon>Bacillati</taxon>
        <taxon>Actinomycetota</taxon>
        <taxon>Candidatus Aquicultoria</taxon>
        <taxon>Candidatus Aquicultorales</taxon>
        <taxon>Candidatus Aquicultoraceae</taxon>
        <taxon>Candidatus Aquicultor</taxon>
    </lineage>
</organism>